<dbReference type="EMBL" id="CAKOFQ010006764">
    <property type="protein sequence ID" value="CAH1969374.1"/>
    <property type="molecule type" value="Genomic_DNA"/>
</dbReference>
<dbReference type="AlphaFoldDB" id="A0A9P0P6R8"/>
<protein>
    <submittedName>
        <fullName evidence="1">Uncharacterized protein</fullName>
    </submittedName>
</protein>
<name>A0A9P0P6R8_ACAOB</name>
<organism evidence="1 2">
    <name type="scientific">Acanthoscelides obtectus</name>
    <name type="common">Bean weevil</name>
    <name type="synonym">Bruchus obtectus</name>
    <dbReference type="NCBI Taxonomy" id="200917"/>
    <lineage>
        <taxon>Eukaryota</taxon>
        <taxon>Metazoa</taxon>
        <taxon>Ecdysozoa</taxon>
        <taxon>Arthropoda</taxon>
        <taxon>Hexapoda</taxon>
        <taxon>Insecta</taxon>
        <taxon>Pterygota</taxon>
        <taxon>Neoptera</taxon>
        <taxon>Endopterygota</taxon>
        <taxon>Coleoptera</taxon>
        <taxon>Polyphaga</taxon>
        <taxon>Cucujiformia</taxon>
        <taxon>Chrysomeloidea</taxon>
        <taxon>Chrysomelidae</taxon>
        <taxon>Bruchinae</taxon>
        <taxon>Bruchini</taxon>
        <taxon>Acanthoscelides</taxon>
    </lineage>
</organism>
<gene>
    <name evidence="1" type="ORF">ACAOBT_LOCUS8379</name>
</gene>
<comment type="caution">
    <text evidence="1">The sequence shown here is derived from an EMBL/GenBank/DDBJ whole genome shotgun (WGS) entry which is preliminary data.</text>
</comment>
<proteinExistence type="predicted"/>
<accession>A0A9P0P6R8</accession>
<reference evidence="1" key="1">
    <citation type="submission" date="2022-03" db="EMBL/GenBank/DDBJ databases">
        <authorList>
            <person name="Sayadi A."/>
        </authorList>
    </citation>
    <scope>NUCLEOTIDE SEQUENCE</scope>
</reference>
<evidence type="ECO:0000313" key="1">
    <source>
        <dbReference type="EMBL" id="CAH1969374.1"/>
    </source>
</evidence>
<sequence length="198" mass="22156">MLCDTVSVVGETNMKTEATSENRAIQLVDANRVCDSQHRRANMAGFTLQLLVFFGLVCLSYQQKNYARYGLQESNDYVSEDGLKMLAKDDETGSPIAKLLGSYLEGSQLVLNVTDQLGEGIIGLIKVLINNTNDLPKTLGKIFHIEVLVKKVFNPQLQDLTKKVLQQFKDLPILVQIFDRLNKILGRQSKDKVDKHSA</sequence>
<keyword evidence="2" id="KW-1185">Reference proteome</keyword>
<dbReference type="Proteomes" id="UP001152888">
    <property type="component" value="Unassembled WGS sequence"/>
</dbReference>
<evidence type="ECO:0000313" key="2">
    <source>
        <dbReference type="Proteomes" id="UP001152888"/>
    </source>
</evidence>